<evidence type="ECO:0000313" key="12">
    <source>
        <dbReference type="Proteomes" id="UP000015346"/>
    </source>
</evidence>
<evidence type="ECO:0000256" key="3">
    <source>
        <dbReference type="ARBA" id="ARBA00022475"/>
    </source>
</evidence>
<feature type="transmembrane region" description="Helical" evidence="9">
    <location>
        <begin position="76"/>
        <end position="100"/>
    </location>
</feature>
<accession>S9R6H1</accession>
<reference evidence="11 12" key="1">
    <citation type="journal article" date="2013" name="Stand. Genomic Sci.">
        <title>Genome sequence of the reddish-pigmented Rubellimicrobium thermophilum type strain (DSM 16684(T)), a member of the Roseobacter clade.</title>
        <authorList>
            <person name="Fiebig A."/>
            <person name="Riedel T."/>
            <person name="Gronow S."/>
            <person name="Petersen J."/>
            <person name="Klenk H.P."/>
            <person name="Goker M."/>
        </authorList>
    </citation>
    <scope>NUCLEOTIDE SEQUENCE [LARGE SCALE GENOMIC DNA]</scope>
    <source>
        <strain evidence="11 12">DSM 16684</strain>
    </source>
</reference>
<dbReference type="InterPro" id="IPR004563">
    <property type="entry name" value="Apolipo_AcylTrfase"/>
</dbReference>
<dbReference type="EMBL" id="AOLV01000007">
    <property type="protein sequence ID" value="EPX87497.1"/>
    <property type="molecule type" value="Genomic_DNA"/>
</dbReference>
<dbReference type="Pfam" id="PF00795">
    <property type="entry name" value="CN_hydrolase"/>
    <property type="match status" value="1"/>
</dbReference>
<keyword evidence="5 9" id="KW-0812">Transmembrane</keyword>
<keyword evidence="11" id="KW-0449">Lipoprotein</keyword>
<keyword evidence="7 9" id="KW-0472">Membrane</keyword>
<evidence type="ECO:0000256" key="8">
    <source>
        <dbReference type="ARBA" id="ARBA00023315"/>
    </source>
</evidence>
<feature type="transmembrane region" description="Helical" evidence="9">
    <location>
        <begin position="41"/>
        <end position="64"/>
    </location>
</feature>
<dbReference type="Proteomes" id="UP000015346">
    <property type="component" value="Unassembled WGS sequence"/>
</dbReference>
<organism evidence="11 12">
    <name type="scientific">Rubellimicrobium thermophilum DSM 16684</name>
    <dbReference type="NCBI Taxonomy" id="1123069"/>
    <lineage>
        <taxon>Bacteria</taxon>
        <taxon>Pseudomonadati</taxon>
        <taxon>Pseudomonadota</taxon>
        <taxon>Alphaproteobacteria</taxon>
        <taxon>Rhodobacterales</taxon>
        <taxon>Roseobacteraceae</taxon>
        <taxon>Rubellimicrobium</taxon>
    </lineage>
</organism>
<evidence type="ECO:0000256" key="1">
    <source>
        <dbReference type="ARBA" id="ARBA00004651"/>
    </source>
</evidence>
<dbReference type="NCBIfam" id="TIGR00546">
    <property type="entry name" value="lnt"/>
    <property type="match status" value="1"/>
</dbReference>
<keyword evidence="4 11" id="KW-0808">Transferase</keyword>
<dbReference type="Pfam" id="PF20154">
    <property type="entry name" value="LNT_N"/>
    <property type="match status" value="1"/>
</dbReference>
<comment type="similarity">
    <text evidence="2">Belongs to the CN hydrolase family. Apolipoprotein N-acyltransferase subfamily.</text>
</comment>
<evidence type="ECO:0000256" key="5">
    <source>
        <dbReference type="ARBA" id="ARBA00022692"/>
    </source>
</evidence>
<dbReference type="InterPro" id="IPR003010">
    <property type="entry name" value="C-N_Hydrolase"/>
</dbReference>
<dbReference type="STRING" id="1123069.ruthe_00567"/>
<dbReference type="InterPro" id="IPR036526">
    <property type="entry name" value="C-N_Hydrolase_sf"/>
</dbReference>
<dbReference type="RefSeq" id="WP_021096676.1">
    <property type="nucleotide sequence ID" value="NZ_KE557320.1"/>
</dbReference>
<gene>
    <name evidence="11" type="ORF">ruthe_00567</name>
</gene>
<dbReference type="GO" id="GO:0005886">
    <property type="term" value="C:plasma membrane"/>
    <property type="evidence" value="ECO:0007669"/>
    <property type="project" value="UniProtKB-SubCell"/>
</dbReference>
<dbReference type="PATRIC" id="fig|1123069.3.peg.533"/>
<evidence type="ECO:0000256" key="2">
    <source>
        <dbReference type="ARBA" id="ARBA00010065"/>
    </source>
</evidence>
<evidence type="ECO:0000256" key="6">
    <source>
        <dbReference type="ARBA" id="ARBA00022989"/>
    </source>
</evidence>
<feature type="domain" description="CN hydrolase" evidence="10">
    <location>
        <begin position="207"/>
        <end position="377"/>
    </location>
</feature>
<keyword evidence="8 11" id="KW-0012">Acyltransferase</keyword>
<keyword evidence="6 9" id="KW-1133">Transmembrane helix</keyword>
<feature type="transmembrane region" description="Helical" evidence="9">
    <location>
        <begin position="146"/>
        <end position="167"/>
    </location>
</feature>
<keyword evidence="3" id="KW-1003">Cell membrane</keyword>
<dbReference type="PANTHER" id="PTHR38686">
    <property type="entry name" value="APOLIPOPROTEIN N-ACYLTRANSFERASE"/>
    <property type="match status" value="1"/>
</dbReference>
<protein>
    <submittedName>
        <fullName evidence="11">Apolipoprotein N-acyltransferase</fullName>
        <ecNumber evidence="11">2.3.1.-</ecNumber>
    </submittedName>
</protein>
<evidence type="ECO:0000256" key="9">
    <source>
        <dbReference type="SAM" id="Phobius"/>
    </source>
</evidence>
<dbReference type="Gene3D" id="3.60.110.10">
    <property type="entry name" value="Carbon-nitrogen hydrolase"/>
    <property type="match status" value="1"/>
</dbReference>
<comment type="subcellular location">
    <subcellularLocation>
        <location evidence="1">Cell membrane</location>
        <topology evidence="1">Multi-pass membrane protein</topology>
    </subcellularLocation>
</comment>
<dbReference type="GO" id="GO:0016410">
    <property type="term" value="F:N-acyltransferase activity"/>
    <property type="evidence" value="ECO:0007669"/>
    <property type="project" value="InterPro"/>
</dbReference>
<dbReference type="SUPFAM" id="SSF56317">
    <property type="entry name" value="Carbon-nitrogen hydrolase"/>
    <property type="match status" value="1"/>
</dbReference>
<keyword evidence="12" id="KW-1185">Reference proteome</keyword>
<dbReference type="GO" id="GO:0042158">
    <property type="term" value="P:lipoprotein biosynthetic process"/>
    <property type="evidence" value="ECO:0007669"/>
    <property type="project" value="InterPro"/>
</dbReference>
<evidence type="ECO:0000256" key="4">
    <source>
        <dbReference type="ARBA" id="ARBA00022679"/>
    </source>
</evidence>
<dbReference type="InterPro" id="IPR045378">
    <property type="entry name" value="LNT_N"/>
</dbReference>
<name>S9R6H1_9RHOB</name>
<evidence type="ECO:0000313" key="11">
    <source>
        <dbReference type="EMBL" id="EPX87497.1"/>
    </source>
</evidence>
<dbReference type="AlphaFoldDB" id="S9R6H1"/>
<dbReference type="PANTHER" id="PTHR38686:SF1">
    <property type="entry name" value="APOLIPOPROTEIN N-ACYLTRANSFERASE"/>
    <property type="match status" value="1"/>
</dbReference>
<comment type="caution">
    <text evidence="11">The sequence shown here is derived from an EMBL/GenBank/DDBJ whole genome shotgun (WGS) entry which is preliminary data.</text>
</comment>
<dbReference type="PROSITE" id="PS50263">
    <property type="entry name" value="CN_HYDROLASE"/>
    <property type="match status" value="1"/>
</dbReference>
<proteinExistence type="inferred from homology"/>
<sequence length="377" mass="39445">MARLLLCALLGAGAALGQVPLSLPLATLAALVAVFALFRRGGAGFAAGWAFGAGHFGVALHWIVEPFLVEPEIHGWMAPFALLLMAGGLALFWGAAFGLARRLRLGLTGLAALWAGAEMLRSRAFDGFPWALMGHVWIGTPLEQTAAWWGAQGLTLLTLVLAAGLAAPGWGRRAGVAGLAAVAAGWLWLDPGPAPAPDPQAPVLRLVQPDVPQAEKWDPLRQPEHLRRLLALSAEGEGAALTLWPETALTELLEWAGPVLAAGAEAGRAPLATGVVRREGERYFNSLVLTDRRGAVTALYDKAHLTPFGEYIPFGEFLGRWGIRGLAASEGQGFTPGPGPALIDLPGIGPARVLICYEGIFPEEIAAPGPGPVCCCS</sequence>
<evidence type="ECO:0000256" key="7">
    <source>
        <dbReference type="ARBA" id="ARBA00023136"/>
    </source>
</evidence>
<dbReference type="EC" id="2.3.1.-" evidence="11"/>
<evidence type="ECO:0000259" key="10">
    <source>
        <dbReference type="PROSITE" id="PS50263"/>
    </source>
</evidence>
<dbReference type="HOGENOM" id="CLU_019563_3_1_5"/>